<organism evidence="3 4">
    <name type="scientific">Loxostege sticticalis</name>
    <name type="common">Beet webworm moth</name>
    <dbReference type="NCBI Taxonomy" id="481309"/>
    <lineage>
        <taxon>Eukaryota</taxon>
        <taxon>Metazoa</taxon>
        <taxon>Ecdysozoa</taxon>
        <taxon>Arthropoda</taxon>
        <taxon>Hexapoda</taxon>
        <taxon>Insecta</taxon>
        <taxon>Pterygota</taxon>
        <taxon>Neoptera</taxon>
        <taxon>Endopterygota</taxon>
        <taxon>Lepidoptera</taxon>
        <taxon>Glossata</taxon>
        <taxon>Ditrysia</taxon>
        <taxon>Pyraloidea</taxon>
        <taxon>Crambidae</taxon>
        <taxon>Pyraustinae</taxon>
        <taxon>Loxostege</taxon>
    </lineage>
</organism>
<protein>
    <submittedName>
        <fullName evidence="3">Uncharacterized protein</fullName>
    </submittedName>
</protein>
<feature type="compositionally biased region" description="Basic and acidic residues" evidence="2">
    <location>
        <begin position="413"/>
        <end position="425"/>
    </location>
</feature>
<feature type="compositionally biased region" description="Polar residues" evidence="2">
    <location>
        <begin position="1263"/>
        <end position="1274"/>
    </location>
</feature>
<feature type="coiled-coil region" evidence="1">
    <location>
        <begin position="708"/>
        <end position="735"/>
    </location>
</feature>
<feature type="region of interest" description="Disordered" evidence="2">
    <location>
        <begin position="454"/>
        <end position="494"/>
    </location>
</feature>
<keyword evidence="4" id="KW-1185">Reference proteome</keyword>
<evidence type="ECO:0000256" key="2">
    <source>
        <dbReference type="SAM" id="MobiDB-lite"/>
    </source>
</evidence>
<feature type="compositionally biased region" description="Basic and acidic residues" evidence="2">
    <location>
        <begin position="525"/>
        <end position="537"/>
    </location>
</feature>
<feature type="coiled-coil region" evidence="1">
    <location>
        <begin position="205"/>
        <end position="239"/>
    </location>
</feature>
<dbReference type="PANTHER" id="PTHR23159:SF31">
    <property type="entry name" value="CENTROSOME-ASSOCIATED PROTEIN CEP250 ISOFORM X1"/>
    <property type="match status" value="1"/>
</dbReference>
<feature type="compositionally biased region" description="Basic and acidic residues" evidence="2">
    <location>
        <begin position="469"/>
        <end position="481"/>
    </location>
</feature>
<accession>A0ABR3IDM2</accession>
<proteinExistence type="predicted"/>
<keyword evidence="1" id="KW-0175">Coiled coil</keyword>
<evidence type="ECO:0000313" key="3">
    <source>
        <dbReference type="EMBL" id="KAL0894353.1"/>
    </source>
</evidence>
<feature type="compositionally biased region" description="Basic and acidic residues" evidence="2">
    <location>
        <begin position="594"/>
        <end position="603"/>
    </location>
</feature>
<dbReference type="EMBL" id="JBEUOH010000004">
    <property type="protein sequence ID" value="KAL0894353.1"/>
    <property type="molecule type" value="Genomic_DNA"/>
</dbReference>
<evidence type="ECO:0000313" key="4">
    <source>
        <dbReference type="Proteomes" id="UP001549920"/>
    </source>
</evidence>
<feature type="compositionally biased region" description="Basic and acidic residues" evidence="2">
    <location>
        <begin position="1229"/>
        <end position="1239"/>
    </location>
</feature>
<feature type="region of interest" description="Disordered" evidence="2">
    <location>
        <begin position="510"/>
        <end position="545"/>
    </location>
</feature>
<feature type="coiled-coil region" evidence="1">
    <location>
        <begin position="1105"/>
        <end position="1132"/>
    </location>
</feature>
<sequence>MDSNVVECELAERERDVCCAHGKGGPTLAILKEVQRVYEERMALIERVGGANKLQMQVEVLRSWVGDLVGQNTLLARAVEDLETEATSRLLLERRRHTEIVSEVRAEAAALRRRLARKDSDLRGLVEVLRRLREFDYCTLDGIHFFEVTESDIFGTVEWRQKKLEDGDGKRRVKHDMSRLEGYRHFKRDKKKKICGNVAELKILNDSLQKENIAKDREIRRLNKDVQQYEQTIINLRNEMALNKHYNPNVTKKDAEVMAGMCCTGNECGDWEPVRETSLALREETSKCQERMQKMEASLKESSASVRSLRKANAALSSELHGMRRVCAVLQEQCRAAALRTQFKEDIIREMRRQLNQAKNKLKEYSEPKNYKKEFVDDYPRTSMSTYDSVTIACVRQQPRRLHASPGDAPRYFSDDGRSPRRGSGDDMSFPPLTCPRTSMSTYDSVTIACVRQQPRRLHASPGDAPRYFSDDGRSPRRGSGDDMSFPPLTCPRTSMSTYDSVTIACVRQQPRRLHASPGDAPRYFSDDGRSPRRGSGDDMSSPQAPILVSDASIQDLSLADPEPRCPCSPCNTRSPRSPRSPSSPRSPRAAPQKTERGEDSRGIEELFFNKGVTSNASEVGKAKRAAKSLPLCKIIQFATMMFNGLLMCGDSDTSDFTKESGGASIPDTECSSWDADARAHYYHNKLMSTLQVLANREETVRVQAESLRVAEARIAALSARADKLRAQLDRANEQSVFQRVSTDKIERADAAVAADAQDIEDQKNMVKTLQTNLSVIEDLYRECFYETAKQEELIDMLRKSYLDVRLTEKRKSEQIGKLQNVISSQQWSLERCQDMSMEVENLKMEISNFLNSSNNDSGMWSRAEDSLPGDVLQDLHHITDQLLQLRTLLAGGCTCGLEEENMRLKDANDKMQIQVGELRDRVCELESALSERENGDHSYRDKLADKENELAAVKQQLAALQESVGDRSAACEALATQLRQAQVSIEDQTRSLSEARQRCQLHEASLAHLREQLDNANRIIEESGALREEVSSLKQLVTHSGRRVRALQDELARAQQHCRSLDGCYREKAACAAALQAQLEEAHGRGAALCDEVKRVVSGVHTAVRRMRARHREQENKIKEQETLIKSLQFTRTDERLHEITAANDKCSKCVSLRPKRSRGRVSEATSCEFVADEHNRDIEHAELIEIRDARRTNSRSEIACVCPSREEQRQVRRKQSASEMGSFVHSSRGEGRQDHASTSRNETASCECSGVGGRQSDRSKTSGSEVASCSSAPTPPRRLLKKKFSPSQDEKSWWWGVRRRDAGVQRPARRDATCACDERARYRVEHVRVTRLPREASPSAELEQRVSALHAALQRSQERWAHARST</sequence>
<comment type="caution">
    <text evidence="3">The sequence shown here is derived from an EMBL/GenBank/DDBJ whole genome shotgun (WGS) entry which is preliminary data.</text>
</comment>
<feature type="compositionally biased region" description="Low complexity" evidence="2">
    <location>
        <begin position="570"/>
        <end position="589"/>
    </location>
</feature>
<name>A0ABR3IDM2_LOXSC</name>
<feature type="region of interest" description="Disordered" evidence="2">
    <location>
        <begin position="559"/>
        <end position="603"/>
    </location>
</feature>
<gene>
    <name evidence="3" type="ORF">ABMA27_012979</name>
</gene>
<feature type="region of interest" description="Disordered" evidence="2">
    <location>
        <begin position="398"/>
        <end position="436"/>
    </location>
</feature>
<evidence type="ECO:0000256" key="1">
    <source>
        <dbReference type="SAM" id="Coils"/>
    </source>
</evidence>
<feature type="coiled-coil region" evidence="1">
    <location>
        <begin position="902"/>
        <end position="1027"/>
    </location>
</feature>
<feature type="region of interest" description="Disordered" evidence="2">
    <location>
        <begin position="1211"/>
        <end position="1287"/>
    </location>
</feature>
<reference evidence="3 4" key="1">
    <citation type="submission" date="2024-06" db="EMBL/GenBank/DDBJ databases">
        <title>A chromosome-level genome assembly of beet webworm, Loxostege sticticalis.</title>
        <authorList>
            <person name="Zhang Y."/>
        </authorList>
    </citation>
    <scope>NUCLEOTIDE SEQUENCE [LARGE SCALE GENOMIC DNA]</scope>
    <source>
        <strain evidence="3">AQ026</strain>
        <tissue evidence="3">Whole body</tissue>
    </source>
</reference>
<feature type="coiled-coil region" evidence="1">
    <location>
        <begin position="341"/>
        <end position="368"/>
    </location>
</feature>
<dbReference type="Proteomes" id="UP001549920">
    <property type="component" value="Unassembled WGS sequence"/>
</dbReference>
<dbReference type="PANTHER" id="PTHR23159">
    <property type="entry name" value="CENTROSOMAL PROTEIN 2"/>
    <property type="match status" value="1"/>
</dbReference>